<evidence type="ECO:0000256" key="3">
    <source>
        <dbReference type="ARBA" id="ARBA00012438"/>
    </source>
</evidence>
<keyword evidence="10" id="KW-0418">Kinase</keyword>
<evidence type="ECO:0000256" key="14">
    <source>
        <dbReference type="ARBA" id="ARBA00023136"/>
    </source>
</evidence>
<dbReference type="InterPro" id="IPR005467">
    <property type="entry name" value="His_kinase_dom"/>
</dbReference>
<dbReference type="SMART" id="SM00387">
    <property type="entry name" value="HATPase_c"/>
    <property type="match status" value="1"/>
</dbReference>
<keyword evidence="14 15" id="KW-0472">Membrane</keyword>
<comment type="subcellular location">
    <subcellularLocation>
        <location evidence="2">Cell inner membrane</location>
        <topology evidence="2">Multi-pass membrane protein</topology>
    </subcellularLocation>
</comment>
<dbReference type="InterPro" id="IPR003594">
    <property type="entry name" value="HATPase_dom"/>
</dbReference>
<keyword evidence="11" id="KW-0067">ATP-binding</keyword>
<feature type="domain" description="HAMP" evidence="17">
    <location>
        <begin position="201"/>
        <end position="253"/>
    </location>
</feature>
<sequence length="457" mass="50856">MWPQSLSGQLAIILVIGMLLAQMLTGTIWYDMRYGKALEMPTRLVAAKLGHSLRILDAADAGERDQLIAALSSTDFHLQLLAMPSTAMQSSDRSVTALAQLLQEVLQHETGKRLNIRMLDIHLDGDHEGEDELLTLLHTEYPSGHFRLQVQLPDGAWLQADAREGQAGMSMAPLSALFDYLGRIYLLRIAAIIVIALLAVRLVMRPLNRLARAAERLGANLHSEPLTESGPLEVRKAAQAFNAMQRRLIANIAERTRFLAAVSHDLRSPITRMKLRTEMLRQPEQQEKFRKDLDEMDALISATLNVVQDIEVHEEKQLIDIDSLLLSLQTDFSEIGAEITVHGKAAPLPAYGRSLKRCLQNLLDNAVRYGERADVSVQDDERQLRITISDHGPGIPEAMLEQVLEPFYRLEQSRNSSTGGFGLGLSIAQTIVLAHHGSLSLHNREQGGLEARIILLR</sequence>
<dbReference type="Gene3D" id="1.10.287.130">
    <property type="match status" value="1"/>
</dbReference>
<protein>
    <recommendedName>
        <fullName evidence="3">histidine kinase</fullName>
        <ecNumber evidence="3">2.7.13.3</ecNumber>
    </recommendedName>
</protein>
<evidence type="ECO:0000256" key="15">
    <source>
        <dbReference type="SAM" id="Phobius"/>
    </source>
</evidence>
<feature type="transmembrane region" description="Helical" evidence="15">
    <location>
        <begin position="6"/>
        <end position="30"/>
    </location>
</feature>
<evidence type="ECO:0000256" key="4">
    <source>
        <dbReference type="ARBA" id="ARBA00022475"/>
    </source>
</evidence>
<dbReference type="KEGG" id="jag:GJA_212"/>
<comment type="catalytic activity">
    <reaction evidence="1">
        <text>ATP + protein L-histidine = ADP + protein N-phospho-L-histidine.</text>
        <dbReference type="EC" id="2.7.13.3"/>
    </reaction>
</comment>
<dbReference type="PATRIC" id="fig|1349767.4.peg.4848"/>
<dbReference type="InterPro" id="IPR036097">
    <property type="entry name" value="HisK_dim/P_sf"/>
</dbReference>
<dbReference type="SMART" id="SM00304">
    <property type="entry name" value="HAMP"/>
    <property type="match status" value="1"/>
</dbReference>
<dbReference type="PROSITE" id="PS50885">
    <property type="entry name" value="HAMP"/>
    <property type="match status" value="1"/>
</dbReference>
<dbReference type="Proteomes" id="UP000027604">
    <property type="component" value="Chromosome I"/>
</dbReference>
<evidence type="ECO:0000256" key="1">
    <source>
        <dbReference type="ARBA" id="ARBA00000085"/>
    </source>
</evidence>
<dbReference type="GO" id="GO:0005524">
    <property type="term" value="F:ATP binding"/>
    <property type="evidence" value="ECO:0007669"/>
    <property type="project" value="UniProtKB-KW"/>
</dbReference>
<dbReference type="Pfam" id="PF00672">
    <property type="entry name" value="HAMP"/>
    <property type="match status" value="1"/>
</dbReference>
<dbReference type="InterPro" id="IPR050980">
    <property type="entry name" value="2C_sensor_his_kinase"/>
</dbReference>
<dbReference type="HOGENOM" id="CLU_000445_89_27_4"/>
<dbReference type="CDD" id="cd06225">
    <property type="entry name" value="HAMP"/>
    <property type="match status" value="1"/>
</dbReference>
<dbReference type="InterPro" id="IPR003660">
    <property type="entry name" value="HAMP_dom"/>
</dbReference>
<evidence type="ECO:0000256" key="9">
    <source>
        <dbReference type="ARBA" id="ARBA00022741"/>
    </source>
</evidence>
<gene>
    <name evidence="18" type="ORF">GJA_212</name>
</gene>
<keyword evidence="4" id="KW-1003">Cell membrane</keyword>
<reference evidence="18 19" key="1">
    <citation type="journal article" date="2015" name="Genome Announc.">
        <title>Genome Sequence of Mushroom Soft-Rot Pathogen Janthinobacterium agaricidamnosum.</title>
        <authorList>
            <person name="Graupner K."/>
            <person name="Lackner G."/>
            <person name="Hertweck C."/>
        </authorList>
    </citation>
    <scope>NUCLEOTIDE SEQUENCE [LARGE SCALE GENOMIC DNA]</scope>
    <source>
        <strain evidence="19">NBRC 102515 / DSM 9628</strain>
    </source>
</reference>
<evidence type="ECO:0000256" key="7">
    <source>
        <dbReference type="ARBA" id="ARBA00022679"/>
    </source>
</evidence>
<keyword evidence="9" id="KW-0547">Nucleotide-binding</keyword>
<dbReference type="GO" id="GO:0000155">
    <property type="term" value="F:phosphorelay sensor kinase activity"/>
    <property type="evidence" value="ECO:0007669"/>
    <property type="project" value="InterPro"/>
</dbReference>
<dbReference type="InterPro" id="IPR004358">
    <property type="entry name" value="Sig_transdc_His_kin-like_C"/>
</dbReference>
<dbReference type="CDD" id="cd00082">
    <property type="entry name" value="HisKA"/>
    <property type="match status" value="1"/>
</dbReference>
<keyword evidence="8 15" id="KW-0812">Transmembrane</keyword>
<dbReference type="PRINTS" id="PR00344">
    <property type="entry name" value="BCTRLSENSOR"/>
</dbReference>
<evidence type="ECO:0000313" key="18">
    <source>
        <dbReference type="EMBL" id="CDG80875.1"/>
    </source>
</evidence>
<evidence type="ECO:0000256" key="5">
    <source>
        <dbReference type="ARBA" id="ARBA00022519"/>
    </source>
</evidence>
<evidence type="ECO:0000256" key="13">
    <source>
        <dbReference type="ARBA" id="ARBA00023012"/>
    </source>
</evidence>
<evidence type="ECO:0000256" key="11">
    <source>
        <dbReference type="ARBA" id="ARBA00022840"/>
    </source>
</evidence>
<dbReference type="SUPFAM" id="SSF55874">
    <property type="entry name" value="ATPase domain of HSP90 chaperone/DNA topoisomerase II/histidine kinase"/>
    <property type="match status" value="1"/>
</dbReference>
<evidence type="ECO:0000256" key="8">
    <source>
        <dbReference type="ARBA" id="ARBA00022692"/>
    </source>
</evidence>
<dbReference type="EC" id="2.7.13.3" evidence="3"/>
<dbReference type="SUPFAM" id="SSF47384">
    <property type="entry name" value="Homodimeric domain of signal transducing histidine kinase"/>
    <property type="match status" value="1"/>
</dbReference>
<dbReference type="Pfam" id="PF02518">
    <property type="entry name" value="HATPase_c"/>
    <property type="match status" value="1"/>
</dbReference>
<proteinExistence type="predicted"/>
<organism evidence="18 19">
    <name type="scientific">Janthinobacterium agaricidamnosum NBRC 102515 = DSM 9628</name>
    <dbReference type="NCBI Taxonomy" id="1349767"/>
    <lineage>
        <taxon>Bacteria</taxon>
        <taxon>Pseudomonadati</taxon>
        <taxon>Pseudomonadota</taxon>
        <taxon>Betaproteobacteria</taxon>
        <taxon>Burkholderiales</taxon>
        <taxon>Oxalobacteraceae</taxon>
        <taxon>Janthinobacterium</taxon>
    </lineage>
</organism>
<dbReference type="STRING" id="1349767.GJA_212"/>
<keyword evidence="13" id="KW-0902">Two-component regulatory system</keyword>
<evidence type="ECO:0000256" key="12">
    <source>
        <dbReference type="ARBA" id="ARBA00022989"/>
    </source>
</evidence>
<dbReference type="eggNOG" id="COG2205">
    <property type="taxonomic scope" value="Bacteria"/>
</dbReference>
<evidence type="ECO:0000259" key="17">
    <source>
        <dbReference type="PROSITE" id="PS50885"/>
    </source>
</evidence>
<dbReference type="PANTHER" id="PTHR44936:SF5">
    <property type="entry name" value="SENSOR HISTIDINE KINASE ENVZ"/>
    <property type="match status" value="1"/>
</dbReference>
<dbReference type="InterPro" id="IPR036890">
    <property type="entry name" value="HATPase_C_sf"/>
</dbReference>
<dbReference type="AlphaFoldDB" id="W0UZS3"/>
<keyword evidence="5" id="KW-0997">Cell inner membrane</keyword>
<evidence type="ECO:0000259" key="16">
    <source>
        <dbReference type="PROSITE" id="PS50109"/>
    </source>
</evidence>
<evidence type="ECO:0000256" key="10">
    <source>
        <dbReference type="ARBA" id="ARBA00022777"/>
    </source>
</evidence>
<dbReference type="SMART" id="SM00388">
    <property type="entry name" value="HisKA"/>
    <property type="match status" value="1"/>
</dbReference>
<dbReference type="Gene3D" id="3.30.565.10">
    <property type="entry name" value="Histidine kinase-like ATPase, C-terminal domain"/>
    <property type="match status" value="1"/>
</dbReference>
<dbReference type="Pfam" id="PF00512">
    <property type="entry name" value="HisKA"/>
    <property type="match status" value="1"/>
</dbReference>
<dbReference type="PANTHER" id="PTHR44936">
    <property type="entry name" value="SENSOR PROTEIN CREC"/>
    <property type="match status" value="1"/>
</dbReference>
<evidence type="ECO:0000313" key="19">
    <source>
        <dbReference type="Proteomes" id="UP000027604"/>
    </source>
</evidence>
<accession>W0UZS3</accession>
<feature type="domain" description="Histidine kinase" evidence="16">
    <location>
        <begin position="261"/>
        <end position="457"/>
    </location>
</feature>
<dbReference type="PROSITE" id="PS50109">
    <property type="entry name" value="HIS_KIN"/>
    <property type="match status" value="1"/>
</dbReference>
<evidence type="ECO:0000256" key="2">
    <source>
        <dbReference type="ARBA" id="ARBA00004429"/>
    </source>
</evidence>
<name>W0UZS3_9BURK</name>
<keyword evidence="12 15" id="KW-1133">Transmembrane helix</keyword>
<keyword evidence="19" id="KW-1185">Reference proteome</keyword>
<keyword evidence="7" id="KW-0808">Transferase</keyword>
<feature type="transmembrane region" description="Helical" evidence="15">
    <location>
        <begin position="185"/>
        <end position="204"/>
    </location>
</feature>
<dbReference type="EMBL" id="HG322949">
    <property type="protein sequence ID" value="CDG80875.1"/>
    <property type="molecule type" value="Genomic_DNA"/>
</dbReference>
<dbReference type="GO" id="GO:0005886">
    <property type="term" value="C:plasma membrane"/>
    <property type="evidence" value="ECO:0007669"/>
    <property type="project" value="UniProtKB-SubCell"/>
</dbReference>
<keyword evidence="6" id="KW-0597">Phosphoprotein</keyword>
<evidence type="ECO:0000256" key="6">
    <source>
        <dbReference type="ARBA" id="ARBA00022553"/>
    </source>
</evidence>
<dbReference type="InterPro" id="IPR003661">
    <property type="entry name" value="HisK_dim/P_dom"/>
</dbReference>